<proteinExistence type="inferred from homology"/>
<evidence type="ECO:0000259" key="2">
    <source>
        <dbReference type="SMART" id="SM01000"/>
    </source>
</evidence>
<keyword evidence="4" id="KW-1185">Reference proteome</keyword>
<dbReference type="Gene3D" id="3.15.10.20">
    <property type="entry name" value="Activator of Hsp90 ATPase Aha1, N-terminal domain"/>
    <property type="match status" value="1"/>
</dbReference>
<dbReference type="STRING" id="683960.A0A1E3NVG9"/>
<dbReference type="PANTHER" id="PTHR13009:SF15">
    <property type="entry name" value="HSP90 CO-CHAPERONE HCH1"/>
    <property type="match status" value="1"/>
</dbReference>
<dbReference type="AlphaFoldDB" id="A0A1E3NVG9"/>
<organism evidence="3 4">
    <name type="scientific">Wickerhamomyces anomalus (strain ATCC 58044 / CBS 1984 / NCYC 433 / NRRL Y-366-8)</name>
    <name type="common">Yeast</name>
    <name type="synonym">Hansenula anomala</name>
    <dbReference type="NCBI Taxonomy" id="683960"/>
    <lineage>
        <taxon>Eukaryota</taxon>
        <taxon>Fungi</taxon>
        <taxon>Dikarya</taxon>
        <taxon>Ascomycota</taxon>
        <taxon>Saccharomycotina</taxon>
        <taxon>Saccharomycetes</taxon>
        <taxon>Phaffomycetales</taxon>
        <taxon>Wickerhamomycetaceae</taxon>
        <taxon>Wickerhamomyces</taxon>
    </lineage>
</organism>
<dbReference type="Pfam" id="PF09229">
    <property type="entry name" value="Aha1_N"/>
    <property type="match status" value="1"/>
</dbReference>
<evidence type="ECO:0000313" key="4">
    <source>
        <dbReference type="Proteomes" id="UP000094112"/>
    </source>
</evidence>
<dbReference type="GO" id="GO:0006457">
    <property type="term" value="P:protein folding"/>
    <property type="evidence" value="ECO:0007669"/>
    <property type="project" value="EnsemblFungi"/>
</dbReference>
<name>A0A1E3NVG9_WICAA</name>
<dbReference type="Proteomes" id="UP000094112">
    <property type="component" value="Unassembled WGS sequence"/>
</dbReference>
<dbReference type="InterPro" id="IPR015310">
    <property type="entry name" value="AHSA1-like_N"/>
</dbReference>
<evidence type="ECO:0000313" key="3">
    <source>
        <dbReference type="EMBL" id="ODQ57095.1"/>
    </source>
</evidence>
<sequence>MVVNNPNNWHWVNKNCLPWSKDYFEENLQDLELDNEEYLITITSTAVSGDCDVTQRKGKVLCIYDMVLTFDIEGKDKAKESEFKGTIKIPEFIHDETDYDYQLSNFGDHKAHVRKTFVPLIHAKLLKFQSDLIDSHSKDVQE</sequence>
<dbReference type="GO" id="GO:0005829">
    <property type="term" value="C:cytosol"/>
    <property type="evidence" value="ECO:0007669"/>
    <property type="project" value="TreeGrafter"/>
</dbReference>
<dbReference type="GO" id="GO:0051087">
    <property type="term" value="F:protein-folding chaperone binding"/>
    <property type="evidence" value="ECO:0007669"/>
    <property type="project" value="EnsemblFungi"/>
</dbReference>
<dbReference type="PANTHER" id="PTHR13009">
    <property type="entry name" value="HEAT SHOCK PROTEIN 90 HSP90 CO-CHAPERONE AHA-1"/>
    <property type="match status" value="1"/>
</dbReference>
<evidence type="ECO:0000256" key="1">
    <source>
        <dbReference type="ARBA" id="ARBA00006817"/>
    </source>
</evidence>
<dbReference type="OrthoDB" id="567237at2759"/>
<dbReference type="SUPFAM" id="SSF103111">
    <property type="entry name" value="Activator of Hsp90 ATPase, Aha1"/>
    <property type="match status" value="1"/>
</dbReference>
<dbReference type="GO" id="GO:0001671">
    <property type="term" value="F:ATPase activator activity"/>
    <property type="evidence" value="ECO:0007669"/>
    <property type="project" value="EnsemblFungi"/>
</dbReference>
<dbReference type="SMART" id="SM01000">
    <property type="entry name" value="Aha1_N"/>
    <property type="match status" value="1"/>
</dbReference>
<comment type="similarity">
    <text evidence="1">Belongs to the AHA1 family.</text>
</comment>
<gene>
    <name evidence="3" type="ORF">WICANDRAFT_36611</name>
</gene>
<dbReference type="RefSeq" id="XP_019036302.1">
    <property type="nucleotide sequence ID" value="XM_019182454.1"/>
</dbReference>
<dbReference type="EMBL" id="KV454214">
    <property type="protein sequence ID" value="ODQ57095.1"/>
    <property type="molecule type" value="Genomic_DNA"/>
</dbReference>
<dbReference type="InterPro" id="IPR036338">
    <property type="entry name" value="Aha1"/>
</dbReference>
<protein>
    <recommendedName>
        <fullName evidence="2">Activator of Hsp90 ATPase AHSA1-like N-terminal domain-containing protein</fullName>
    </recommendedName>
</protein>
<dbReference type="GeneID" id="30199700"/>
<feature type="domain" description="Activator of Hsp90 ATPase AHSA1-like N-terminal" evidence="2">
    <location>
        <begin position="13"/>
        <end position="138"/>
    </location>
</feature>
<reference evidence="3 4" key="1">
    <citation type="journal article" date="2016" name="Proc. Natl. Acad. Sci. U.S.A.">
        <title>Comparative genomics of biotechnologically important yeasts.</title>
        <authorList>
            <person name="Riley R."/>
            <person name="Haridas S."/>
            <person name="Wolfe K.H."/>
            <person name="Lopes M.R."/>
            <person name="Hittinger C.T."/>
            <person name="Goeker M."/>
            <person name="Salamov A.A."/>
            <person name="Wisecaver J.H."/>
            <person name="Long T.M."/>
            <person name="Calvey C.H."/>
            <person name="Aerts A.L."/>
            <person name="Barry K.W."/>
            <person name="Choi C."/>
            <person name="Clum A."/>
            <person name="Coughlan A.Y."/>
            <person name="Deshpande S."/>
            <person name="Douglass A.P."/>
            <person name="Hanson S.J."/>
            <person name="Klenk H.-P."/>
            <person name="LaButti K.M."/>
            <person name="Lapidus A."/>
            <person name="Lindquist E.A."/>
            <person name="Lipzen A.M."/>
            <person name="Meier-Kolthoff J.P."/>
            <person name="Ohm R.A."/>
            <person name="Otillar R.P."/>
            <person name="Pangilinan J.L."/>
            <person name="Peng Y."/>
            <person name="Rokas A."/>
            <person name="Rosa C.A."/>
            <person name="Scheuner C."/>
            <person name="Sibirny A.A."/>
            <person name="Slot J.C."/>
            <person name="Stielow J.B."/>
            <person name="Sun H."/>
            <person name="Kurtzman C.P."/>
            <person name="Blackwell M."/>
            <person name="Grigoriev I.V."/>
            <person name="Jeffries T.W."/>
        </authorList>
    </citation>
    <scope>NUCLEOTIDE SEQUENCE [LARGE SCALE GENOMIC DNA]</scope>
    <source>
        <strain evidence="4">ATCC 58044 / CBS 1984 / NCYC 433 / NRRL Y-366-8</strain>
    </source>
</reference>
<accession>A0A1E3NVG9</accession>